<dbReference type="HOGENOM" id="CLU_077866_0_0_2"/>
<protein>
    <recommendedName>
        <fullName evidence="3">Sugar isomerase</fullName>
    </recommendedName>
</protein>
<dbReference type="GeneID" id="13726210"/>
<dbReference type="EMBL" id="CP003842">
    <property type="protein sequence ID" value="AFS80660.1"/>
    <property type="molecule type" value="Genomic_DNA"/>
</dbReference>
<dbReference type="Gene3D" id="3.40.50.10490">
    <property type="entry name" value="Glucose-6-phosphate isomerase like protein, domain 1"/>
    <property type="match status" value="2"/>
</dbReference>
<dbReference type="KEGG" id="nkr:NKOR_03850"/>
<evidence type="ECO:0000313" key="2">
    <source>
        <dbReference type="Proteomes" id="UP000006101"/>
    </source>
</evidence>
<dbReference type="SUPFAM" id="SSF53697">
    <property type="entry name" value="SIS domain"/>
    <property type="match status" value="1"/>
</dbReference>
<dbReference type="PATRIC" id="fig|1229908.8.peg.828"/>
<sequence>MNTIDAFEKDIFSQVDFLKSFQKQKPISQSLQKNTIFSGSGDSLVSAMLAESFSGGVVRAIDPLDLYKNKLLVKSKNVYFVSISGNTITNVKTAKIAHKSTAITAKNNSRLSKSADNTILLCAPTSDVFTAGSITFLESALTCISLVKSIRLPNVSKIFSKANIDSKKIKVSKRIYVLGNLFTFPLAMFCAAKFYEVMGYDVHYCRIEQFSHMELFSAKKGDTVIIFEQKNAHNCNLAKNLKKIGMHVVHPDIPSDKLAQMLYCTFFSELIALNEAKKKRKKDCHFVTAKNIRNVSNQMIY</sequence>
<evidence type="ECO:0008006" key="3">
    <source>
        <dbReference type="Google" id="ProtNLM"/>
    </source>
</evidence>
<dbReference type="AlphaFoldDB" id="K0B6R4"/>
<proteinExistence type="predicted"/>
<dbReference type="RefSeq" id="WP_014963047.1">
    <property type="nucleotide sequence ID" value="NC_018655.1"/>
</dbReference>
<evidence type="ECO:0000313" key="1">
    <source>
        <dbReference type="EMBL" id="AFS80660.1"/>
    </source>
</evidence>
<organism evidence="1 2">
    <name type="scientific">Candidatus Nitrosopumilus koreensis AR1</name>
    <dbReference type="NCBI Taxonomy" id="1229908"/>
    <lineage>
        <taxon>Archaea</taxon>
        <taxon>Nitrososphaerota</taxon>
        <taxon>Nitrososphaeria</taxon>
        <taxon>Nitrosopumilales</taxon>
        <taxon>Nitrosopumilaceae</taxon>
        <taxon>Nitrosopumilus</taxon>
    </lineage>
</organism>
<dbReference type="STRING" id="1229908.NKOR_03850"/>
<accession>K0B6R4</accession>
<dbReference type="InterPro" id="IPR046348">
    <property type="entry name" value="SIS_dom_sf"/>
</dbReference>
<dbReference type="GO" id="GO:1901135">
    <property type="term" value="P:carbohydrate derivative metabolic process"/>
    <property type="evidence" value="ECO:0007669"/>
    <property type="project" value="InterPro"/>
</dbReference>
<dbReference type="Proteomes" id="UP000006101">
    <property type="component" value="Chromosome"/>
</dbReference>
<name>K0B6R4_9ARCH</name>
<dbReference type="GO" id="GO:0097367">
    <property type="term" value="F:carbohydrate derivative binding"/>
    <property type="evidence" value="ECO:0007669"/>
    <property type="project" value="InterPro"/>
</dbReference>
<keyword evidence="2" id="KW-1185">Reference proteome</keyword>
<gene>
    <name evidence="1" type="ORF">NKOR_03850</name>
</gene>
<reference evidence="1 2" key="1">
    <citation type="journal article" date="2012" name="J. Bacteriol.">
        <title>Draft Genome Sequence of an Ammonia-Oxidizing Archaeon, "Candidatus Nitrosopumilus koreensis" AR1, from Marine Sediment.</title>
        <authorList>
            <person name="Park S.J."/>
            <person name="Kim J.G."/>
            <person name="Jung M.Y."/>
            <person name="Kim S.J."/>
            <person name="Cha I.T."/>
            <person name="Kwon K."/>
            <person name="Lee J.H."/>
            <person name="Rhee S.K."/>
        </authorList>
    </citation>
    <scope>NUCLEOTIDE SEQUENCE [LARGE SCALE GENOMIC DNA]</scope>
    <source>
        <strain evidence="1 2">AR1</strain>
    </source>
</reference>